<comment type="caution">
    <text evidence="2">The sequence shown here is derived from an EMBL/GenBank/DDBJ whole genome shotgun (WGS) entry which is preliminary data.</text>
</comment>
<dbReference type="Proteomes" id="UP001501598">
    <property type="component" value="Unassembled WGS sequence"/>
</dbReference>
<accession>A0ABP8RUF9</accession>
<dbReference type="EMBL" id="BAABGT010000040">
    <property type="protein sequence ID" value="GAA4548446.1"/>
    <property type="molecule type" value="Genomic_DNA"/>
</dbReference>
<sequence>MDRHMSTERRLDEGLRIEDRDAVRVLALDRPDRRNALSHALVDALHDEIVAAERDPAVRAVVLTGAEGAFSAGADLRGPAADAGEVVRDHYNPLVRTMLGVETPMVAAVNGVAAGAAVSLALACDLRVAASETTFRLAFAKIGLVPDAGATWLLPRIVGSGRAAEMALLGEPVDADTALAWGLVNRVEATGPQAQQAAVELAAGLGEIAGVTRRLLASAATNDLTTQLDEEAVAQGKAQHGPQFAAARAAFAGRGRGAGR</sequence>
<dbReference type="PANTHER" id="PTHR43459:SF1">
    <property type="entry name" value="EG:BACN32G11.4 PROTEIN"/>
    <property type="match status" value="1"/>
</dbReference>
<dbReference type="Gene3D" id="3.90.226.10">
    <property type="entry name" value="2-enoyl-CoA Hydratase, Chain A, domain 1"/>
    <property type="match status" value="1"/>
</dbReference>
<dbReference type="Pfam" id="PF00378">
    <property type="entry name" value="ECH_1"/>
    <property type="match status" value="1"/>
</dbReference>
<dbReference type="PROSITE" id="PS00166">
    <property type="entry name" value="ENOYL_COA_HYDRATASE"/>
    <property type="match status" value="1"/>
</dbReference>
<dbReference type="InterPro" id="IPR001753">
    <property type="entry name" value="Enoyl-CoA_hydra/iso"/>
</dbReference>
<reference evidence="3" key="1">
    <citation type="journal article" date="2019" name="Int. J. Syst. Evol. Microbiol.">
        <title>The Global Catalogue of Microorganisms (GCM) 10K type strain sequencing project: providing services to taxonomists for standard genome sequencing and annotation.</title>
        <authorList>
            <consortium name="The Broad Institute Genomics Platform"/>
            <consortium name="The Broad Institute Genome Sequencing Center for Infectious Disease"/>
            <person name="Wu L."/>
            <person name="Ma J."/>
        </authorList>
    </citation>
    <scope>NUCLEOTIDE SEQUENCE [LARGE SCALE GENOMIC DNA]</scope>
    <source>
        <strain evidence="3">JCM 17906</strain>
    </source>
</reference>
<dbReference type="CDD" id="cd06558">
    <property type="entry name" value="crotonase-like"/>
    <property type="match status" value="1"/>
</dbReference>
<keyword evidence="2" id="KW-0413">Isomerase</keyword>
<evidence type="ECO:0000256" key="1">
    <source>
        <dbReference type="RuleBase" id="RU003707"/>
    </source>
</evidence>
<organism evidence="2 3">
    <name type="scientific">Pseudonocardia xishanensis</name>
    <dbReference type="NCBI Taxonomy" id="630995"/>
    <lineage>
        <taxon>Bacteria</taxon>
        <taxon>Bacillati</taxon>
        <taxon>Actinomycetota</taxon>
        <taxon>Actinomycetes</taxon>
        <taxon>Pseudonocardiales</taxon>
        <taxon>Pseudonocardiaceae</taxon>
        <taxon>Pseudonocardia</taxon>
    </lineage>
</organism>
<gene>
    <name evidence="2" type="primary">paaG_1</name>
    <name evidence="2" type="ORF">GCM10023175_34710</name>
</gene>
<dbReference type="PANTHER" id="PTHR43459">
    <property type="entry name" value="ENOYL-COA HYDRATASE"/>
    <property type="match status" value="1"/>
</dbReference>
<dbReference type="GO" id="GO:0016853">
    <property type="term" value="F:isomerase activity"/>
    <property type="evidence" value="ECO:0007669"/>
    <property type="project" value="UniProtKB-KW"/>
</dbReference>
<dbReference type="SUPFAM" id="SSF52096">
    <property type="entry name" value="ClpP/crotonase"/>
    <property type="match status" value="1"/>
</dbReference>
<evidence type="ECO:0000313" key="3">
    <source>
        <dbReference type="Proteomes" id="UP001501598"/>
    </source>
</evidence>
<protein>
    <submittedName>
        <fullName evidence="2">2-(1,2-epoxy-1,2-dihydrophenyl)acetyl-CoA isomerase PaaG</fullName>
    </submittedName>
</protein>
<comment type="similarity">
    <text evidence="1">Belongs to the enoyl-CoA hydratase/isomerase family.</text>
</comment>
<evidence type="ECO:0000313" key="2">
    <source>
        <dbReference type="EMBL" id="GAA4548446.1"/>
    </source>
</evidence>
<keyword evidence="3" id="KW-1185">Reference proteome</keyword>
<name>A0ABP8RUF9_9PSEU</name>
<dbReference type="InterPro" id="IPR018376">
    <property type="entry name" value="Enoyl-CoA_hyd/isom_CS"/>
</dbReference>
<proteinExistence type="inferred from homology"/>
<dbReference type="InterPro" id="IPR029045">
    <property type="entry name" value="ClpP/crotonase-like_dom_sf"/>
</dbReference>